<evidence type="ECO:0000259" key="3">
    <source>
        <dbReference type="PROSITE" id="PS50887"/>
    </source>
</evidence>
<keyword evidence="2" id="KW-1133">Transmembrane helix</keyword>
<dbReference type="PATRIC" id="fig|1341156.4.peg.3652"/>
<reference evidence="4 5" key="1">
    <citation type="submission" date="2013-06" db="EMBL/GenBank/DDBJ databases">
        <title>Rumen cellulosomics: divergent fiber-degrading strategies revealed by comparative genome-wide analysis of six Ruminococcal strains.</title>
        <authorList>
            <person name="Dassa B."/>
            <person name="Borovok I."/>
            <person name="Lamed R."/>
            <person name="Flint H."/>
            <person name="Yeoman C.J."/>
            <person name="White B."/>
            <person name="Bayer E.A."/>
        </authorList>
    </citation>
    <scope>NUCLEOTIDE SEQUENCE [LARGE SCALE GENOMIC DNA]</scope>
    <source>
        <strain evidence="4 5">SY3</strain>
    </source>
</reference>
<keyword evidence="2" id="KW-0812">Transmembrane</keyword>
<name>A0A011WN30_RUMAL</name>
<evidence type="ECO:0000313" key="4">
    <source>
        <dbReference type="EMBL" id="EXM38425.1"/>
    </source>
</evidence>
<dbReference type="Gene3D" id="3.30.450.20">
    <property type="entry name" value="PAS domain"/>
    <property type="match status" value="1"/>
</dbReference>
<dbReference type="InterPro" id="IPR029787">
    <property type="entry name" value="Nucleotide_cyclase"/>
</dbReference>
<dbReference type="InterPro" id="IPR001638">
    <property type="entry name" value="Solute-binding_3/MltF_N"/>
</dbReference>
<dbReference type="Gene3D" id="3.40.190.10">
    <property type="entry name" value="Periplasmic binding protein-like II"/>
    <property type="match status" value="4"/>
</dbReference>
<gene>
    <name evidence="4" type="ORF">RASY3_13150</name>
</gene>
<dbReference type="InterPro" id="IPR043128">
    <property type="entry name" value="Rev_trsase/Diguanyl_cyclase"/>
</dbReference>
<dbReference type="InterPro" id="IPR000160">
    <property type="entry name" value="GGDEF_dom"/>
</dbReference>
<dbReference type="Pfam" id="PF00497">
    <property type="entry name" value="SBP_bac_3"/>
    <property type="match status" value="2"/>
</dbReference>
<dbReference type="Pfam" id="PF00990">
    <property type="entry name" value="GGDEF"/>
    <property type="match status" value="1"/>
</dbReference>
<dbReference type="Gene3D" id="3.30.70.270">
    <property type="match status" value="1"/>
</dbReference>
<keyword evidence="5" id="KW-1185">Reference proteome</keyword>
<dbReference type="InterPro" id="IPR035965">
    <property type="entry name" value="PAS-like_dom_sf"/>
</dbReference>
<dbReference type="SMART" id="SM00267">
    <property type="entry name" value="GGDEF"/>
    <property type="match status" value="1"/>
</dbReference>
<evidence type="ECO:0000256" key="2">
    <source>
        <dbReference type="SAM" id="Phobius"/>
    </source>
</evidence>
<feature type="transmembrane region" description="Helical" evidence="2">
    <location>
        <begin position="514"/>
        <end position="533"/>
    </location>
</feature>
<dbReference type="NCBIfam" id="TIGR00254">
    <property type="entry name" value="GGDEF"/>
    <property type="match status" value="1"/>
</dbReference>
<dbReference type="Proteomes" id="UP000021369">
    <property type="component" value="Unassembled WGS sequence"/>
</dbReference>
<keyword evidence="1" id="KW-0732">Signal</keyword>
<organism evidence="4 5">
    <name type="scientific">Ruminococcus albus SY3</name>
    <dbReference type="NCBI Taxonomy" id="1341156"/>
    <lineage>
        <taxon>Bacteria</taxon>
        <taxon>Bacillati</taxon>
        <taxon>Bacillota</taxon>
        <taxon>Clostridia</taxon>
        <taxon>Eubacteriales</taxon>
        <taxon>Oscillospiraceae</taxon>
        <taxon>Ruminococcus</taxon>
    </lineage>
</organism>
<dbReference type="SUPFAM" id="SSF55073">
    <property type="entry name" value="Nucleotide cyclase"/>
    <property type="match status" value="1"/>
</dbReference>
<proteinExistence type="predicted"/>
<evidence type="ECO:0000313" key="5">
    <source>
        <dbReference type="Proteomes" id="UP000021369"/>
    </source>
</evidence>
<comment type="caution">
    <text evidence="4">The sequence shown here is derived from an EMBL/GenBank/DDBJ whole genome shotgun (WGS) entry which is preliminary data.</text>
</comment>
<dbReference type="RefSeq" id="WP_037288996.1">
    <property type="nucleotide sequence ID" value="NZ_JEOB01000004.1"/>
</dbReference>
<sequence>MTLQKRYKRITATLLLAAILINIVLPLMAFADTKEQKKVRVGWFDSAMCYYDKFGRRCGVDYEYHQKISAYTGWTYEYVEGSWPVLFEMLKNGEIDLLSDVSYKPEREEFMYFPDLPMGTEAYYIYVGSDNTEIKANDLTTFNGKKIGVNKGSFQEELLREWVEKNGITTEVIPLTDTEDGSMEKIIRKEIDGIATVFTYDYNRDAVPVIRIGGSDYYYAVSKSRPDLLEELNTALAHIQDDDPYFNERLSKERVYYNTTNALLSAEQEDWLEKHGEIRIGYREDYFPFCWKDEKTGELTGALKDYLTHAENTLNSPNLKFKTIPYDSLTTALEALDAGEIDCVFPLCMSSYDAEQSGIMLTDTAMDSEMQAVMRKSDSRTLSSDSQIVFAVNENMINPESFIKENYPDSEMKFYHGLQACYDAIQKGEADCVLLSSFRVPTEEDKLEKSKLHSVPTGELMELSFAVKRSDLELYAVMNKAVLTTKSNEVNSALASYMVTDQKVSFMQFMKDNWLITVAVLTLLFTVVIFQLIRRMRAEHLADRQRQMLEKASHAAELQQTISSLLDNMPGICLTKDAKTGEYLACNQTFADYVHKKDPSEVIGIKAADVFDEDKVRNFAEDDKMVLTMDEPLIYYDNMPDVFGNTVNVKVTKQKYTDVNGRLCILMIYQDVSDSLRISRGKVNSKESYEKARNDGLIFTHIAQALARGFRNLFYVDINSEEFIEYRSDEKDGNLCEVRRGWHFFEEGNDATQIDVYPEDREEVMRAMDRKTLVSALDKNNMFMMTYRMMTDGQPRYVNMKVARIRDDERFIVISMTDIDEQMKHRQAAQRMLEEQIAYSRVSALAGEFLCIYIVEPETGKYRKYSSSAEFDVFDMPAEGEDFLSDLRENSIRVVYPDDKNRVFTALTMDNAMAEVIKNGIFTISYRLMMNDEPRYVQLKAALDDEQDGRRLVVGVNDIDAQVRQEEEYSRRLAQARIEANIDALTGVKNRNAYRVYEERLNAQIEMNRAPDFAITILDLNDLKKINDTQGHKAGDQYIRDACRLICTTFKRSPVFRVGGDEFAVLSQGDDYERIEELIKILNDHNDEAILTGGIVVALGMARYDHNEKVAQVYELADQRMYENKSYLKEKKKQRG</sequence>
<protein>
    <recommendedName>
        <fullName evidence="3">GGDEF domain-containing protein</fullName>
    </recommendedName>
</protein>
<dbReference type="SUPFAM" id="SSF55785">
    <property type="entry name" value="PYP-like sensor domain (PAS domain)"/>
    <property type="match status" value="1"/>
</dbReference>
<dbReference type="AlphaFoldDB" id="A0A011WN30"/>
<dbReference type="PANTHER" id="PTHR35936">
    <property type="entry name" value="MEMBRANE-BOUND LYTIC MUREIN TRANSGLYCOSYLASE F"/>
    <property type="match status" value="1"/>
</dbReference>
<accession>A0A011WN30</accession>
<keyword evidence="2" id="KW-0472">Membrane</keyword>
<evidence type="ECO:0000256" key="1">
    <source>
        <dbReference type="ARBA" id="ARBA00022729"/>
    </source>
</evidence>
<dbReference type="SUPFAM" id="SSF53850">
    <property type="entry name" value="Periplasmic binding protein-like II"/>
    <property type="match status" value="2"/>
</dbReference>
<dbReference type="CDD" id="cd01949">
    <property type="entry name" value="GGDEF"/>
    <property type="match status" value="1"/>
</dbReference>
<feature type="domain" description="GGDEF" evidence="3">
    <location>
        <begin position="1011"/>
        <end position="1136"/>
    </location>
</feature>
<dbReference type="OrthoDB" id="9805474at2"/>
<dbReference type="PROSITE" id="PS50887">
    <property type="entry name" value="GGDEF"/>
    <property type="match status" value="1"/>
</dbReference>
<dbReference type="SMART" id="SM00062">
    <property type="entry name" value="PBPb"/>
    <property type="match status" value="2"/>
</dbReference>
<dbReference type="EMBL" id="JEOB01000004">
    <property type="protein sequence ID" value="EXM38425.1"/>
    <property type="molecule type" value="Genomic_DNA"/>
</dbReference>